<dbReference type="Proteomes" id="UP000254765">
    <property type="component" value="Unassembled WGS sequence"/>
</dbReference>
<sequence length="254" mass="28437">MRPIWMRARSWRTASRRRFSTSRWWRTGVMSMKSMTIRPPRSRRRSWRAISSAASRLVVERRLFDVAAAGCTRGVDVDGGQRFGAVDDDRAAGRQAHFALEGGFDLRFDLIVAEQRNFTAVQFDFAAEIRAASAAMCSLARSRIFGLSIRIFADVRAQVIAEGAHDNVAFLVDQERRRAAFGGFFNRFPSASGGRRDPTAARRRICLRPRCERSGPCRPAVAAKRALLSGSVRSSPSMRREIPPARGLFGISTR</sequence>
<dbReference type="EMBL" id="UGYK01000002">
    <property type="protein sequence ID" value="SUI73322.1"/>
    <property type="molecule type" value="Genomic_DNA"/>
</dbReference>
<protein>
    <submittedName>
        <fullName evidence="1">Uncharacterized protein</fullName>
    </submittedName>
</protein>
<organism evidence="1 2">
    <name type="scientific">Serratia marcescens</name>
    <dbReference type="NCBI Taxonomy" id="615"/>
    <lineage>
        <taxon>Bacteria</taxon>
        <taxon>Pseudomonadati</taxon>
        <taxon>Pseudomonadota</taxon>
        <taxon>Gammaproteobacteria</taxon>
        <taxon>Enterobacterales</taxon>
        <taxon>Yersiniaceae</taxon>
        <taxon>Serratia</taxon>
    </lineage>
</organism>
<reference evidence="1 2" key="1">
    <citation type="submission" date="2018-06" db="EMBL/GenBank/DDBJ databases">
        <authorList>
            <consortium name="Pathogen Informatics"/>
            <person name="Doyle S."/>
        </authorList>
    </citation>
    <scope>NUCLEOTIDE SEQUENCE [LARGE SCALE GENOMIC DNA]</scope>
    <source>
        <strain evidence="1 2">NCTC10211</strain>
    </source>
</reference>
<name>A0A380A3C5_SERMA</name>
<accession>A0A380A3C5</accession>
<evidence type="ECO:0000313" key="1">
    <source>
        <dbReference type="EMBL" id="SUI73322.1"/>
    </source>
</evidence>
<proteinExistence type="predicted"/>
<dbReference type="AlphaFoldDB" id="A0A380A3C5"/>
<evidence type="ECO:0000313" key="2">
    <source>
        <dbReference type="Proteomes" id="UP000254765"/>
    </source>
</evidence>
<gene>
    <name evidence="1" type="ORF">NCTC10211_04591</name>
</gene>
<dbReference type="AntiFam" id="ANF00132">
    <property type="entry name" value="Shadow ORF (opposite rne)"/>
</dbReference>